<dbReference type="Proteomes" id="UP001151760">
    <property type="component" value="Unassembled WGS sequence"/>
</dbReference>
<keyword evidence="2" id="KW-1185">Reference proteome</keyword>
<dbReference type="EMBL" id="BQNB010016839">
    <property type="protein sequence ID" value="GJT56374.1"/>
    <property type="molecule type" value="Genomic_DNA"/>
</dbReference>
<sequence length="107" mass="12070">METFRIELILLDEEINSFIVVCNNKGHQVNKWYYLACGDGKLGGPNDGEAFIDIPDDLVIKDSHDPVGSLLDSIVNLEGLDDNFNESIYSPDVLQWASSFRIYRFIG</sequence>
<protein>
    <submittedName>
        <fullName evidence="1">Uncharacterized protein</fullName>
    </submittedName>
</protein>
<evidence type="ECO:0000313" key="2">
    <source>
        <dbReference type="Proteomes" id="UP001151760"/>
    </source>
</evidence>
<comment type="caution">
    <text evidence="1">The sequence shown here is derived from an EMBL/GenBank/DDBJ whole genome shotgun (WGS) entry which is preliminary data.</text>
</comment>
<evidence type="ECO:0000313" key="1">
    <source>
        <dbReference type="EMBL" id="GJT56374.1"/>
    </source>
</evidence>
<name>A0ABQ5F0A7_9ASTR</name>
<gene>
    <name evidence="1" type="ORF">Tco_0991428</name>
</gene>
<organism evidence="1 2">
    <name type="scientific">Tanacetum coccineum</name>
    <dbReference type="NCBI Taxonomy" id="301880"/>
    <lineage>
        <taxon>Eukaryota</taxon>
        <taxon>Viridiplantae</taxon>
        <taxon>Streptophyta</taxon>
        <taxon>Embryophyta</taxon>
        <taxon>Tracheophyta</taxon>
        <taxon>Spermatophyta</taxon>
        <taxon>Magnoliopsida</taxon>
        <taxon>eudicotyledons</taxon>
        <taxon>Gunneridae</taxon>
        <taxon>Pentapetalae</taxon>
        <taxon>asterids</taxon>
        <taxon>campanulids</taxon>
        <taxon>Asterales</taxon>
        <taxon>Asteraceae</taxon>
        <taxon>Asteroideae</taxon>
        <taxon>Anthemideae</taxon>
        <taxon>Anthemidinae</taxon>
        <taxon>Tanacetum</taxon>
    </lineage>
</organism>
<accession>A0ABQ5F0A7</accession>
<proteinExistence type="predicted"/>
<reference evidence="1" key="1">
    <citation type="journal article" date="2022" name="Int. J. Mol. Sci.">
        <title>Draft Genome of Tanacetum Coccineum: Genomic Comparison of Closely Related Tanacetum-Family Plants.</title>
        <authorList>
            <person name="Yamashiro T."/>
            <person name="Shiraishi A."/>
            <person name="Nakayama K."/>
            <person name="Satake H."/>
        </authorList>
    </citation>
    <scope>NUCLEOTIDE SEQUENCE</scope>
</reference>
<reference evidence="1" key="2">
    <citation type="submission" date="2022-01" db="EMBL/GenBank/DDBJ databases">
        <authorList>
            <person name="Yamashiro T."/>
            <person name="Shiraishi A."/>
            <person name="Satake H."/>
            <person name="Nakayama K."/>
        </authorList>
    </citation>
    <scope>NUCLEOTIDE SEQUENCE</scope>
</reference>